<dbReference type="EMBL" id="RQGC01000004">
    <property type="protein sequence ID" value="TGL41971.1"/>
    <property type="molecule type" value="Genomic_DNA"/>
</dbReference>
<keyword evidence="3" id="KW-1185">Reference proteome</keyword>
<dbReference type="Pfam" id="PF13279">
    <property type="entry name" value="4HBT_2"/>
    <property type="match status" value="2"/>
</dbReference>
<dbReference type="CDD" id="cd00586">
    <property type="entry name" value="4HBT"/>
    <property type="match status" value="2"/>
</dbReference>
<evidence type="ECO:0000313" key="1">
    <source>
        <dbReference type="EMBL" id="TGK01579.1"/>
    </source>
</evidence>
<accession>A0A5F1ZWE2</accession>
<dbReference type="PANTHER" id="PTHR31793">
    <property type="entry name" value="4-HYDROXYBENZOYL-COA THIOESTERASE FAMILY MEMBER"/>
    <property type="match status" value="1"/>
</dbReference>
<dbReference type="OrthoDB" id="9801517at2"/>
<dbReference type="InterPro" id="IPR029069">
    <property type="entry name" value="HotDog_dom_sf"/>
</dbReference>
<dbReference type="EMBL" id="RQER01000006">
    <property type="protein sequence ID" value="TGK01579.1"/>
    <property type="molecule type" value="Genomic_DNA"/>
</dbReference>
<evidence type="ECO:0000313" key="3">
    <source>
        <dbReference type="Proteomes" id="UP000297273"/>
    </source>
</evidence>
<protein>
    <submittedName>
        <fullName evidence="1">Acyl-CoA thioesterase</fullName>
    </submittedName>
</protein>
<evidence type="ECO:0000313" key="2">
    <source>
        <dbReference type="EMBL" id="TGL41971.1"/>
    </source>
</evidence>
<dbReference type="Gene3D" id="3.10.129.10">
    <property type="entry name" value="Hotdog Thioesterase"/>
    <property type="match status" value="2"/>
</dbReference>
<dbReference type="Proteomes" id="UP000297946">
    <property type="component" value="Unassembled WGS sequence"/>
</dbReference>
<dbReference type="GO" id="GO:0047617">
    <property type="term" value="F:fatty acyl-CoA hydrolase activity"/>
    <property type="evidence" value="ECO:0007669"/>
    <property type="project" value="TreeGrafter"/>
</dbReference>
<name>A0A5F1ZWE2_9LEPT</name>
<dbReference type="PANTHER" id="PTHR31793:SF24">
    <property type="entry name" value="LONG-CHAIN ACYL-COA THIOESTERASE FADM"/>
    <property type="match status" value="1"/>
</dbReference>
<proteinExistence type="predicted"/>
<evidence type="ECO:0000313" key="4">
    <source>
        <dbReference type="Proteomes" id="UP000297946"/>
    </source>
</evidence>
<dbReference type="Proteomes" id="UP000297273">
    <property type="component" value="Unassembled WGS sequence"/>
</dbReference>
<organism evidence="1 4">
    <name type="scientific">Leptospira langatensis</name>
    <dbReference type="NCBI Taxonomy" id="2484983"/>
    <lineage>
        <taxon>Bacteria</taxon>
        <taxon>Pseudomonadati</taxon>
        <taxon>Spirochaetota</taxon>
        <taxon>Spirochaetia</taxon>
        <taxon>Leptospirales</taxon>
        <taxon>Leptospiraceae</taxon>
        <taxon>Leptospira</taxon>
    </lineage>
</organism>
<dbReference type="InterPro" id="IPR050563">
    <property type="entry name" value="4-hydroxybenzoyl-CoA_TE"/>
</dbReference>
<comment type="caution">
    <text evidence="1">The sequence shown here is derived from an EMBL/GenBank/DDBJ whole genome shotgun (WGS) entry which is preliminary data.</text>
</comment>
<reference evidence="3 4" key="2">
    <citation type="journal article" date="2019" name="PLoS Negl. Trop. Dis.">
        <title>Revisiting the worldwide diversity of Leptospira species in the environment.</title>
        <authorList>
            <person name="Vincent A.T."/>
            <person name="Schiettekatte O."/>
            <person name="Bourhy P."/>
            <person name="Veyrier F.J."/>
            <person name="Picardeau M."/>
        </authorList>
    </citation>
    <scope>NUCLEOTIDE SEQUENCE [LARGE SCALE GENOMIC DNA]</scope>
    <source>
        <strain evidence="3">201702690</strain>
        <strain evidence="1 4">SSW18</strain>
    </source>
</reference>
<gene>
    <name evidence="1" type="ORF">EHO57_11710</name>
    <name evidence="2" type="ORF">EHQ53_07160</name>
</gene>
<sequence>MRLMEESQKTISSLSLPVRRADLDINGHVNNGTYQSYLAEARIKAFAELKQQGESQILEPDRLAIRRCELEYKGELKYPEEAHITTEITRSNPESTEIVQDMYRTSDSSLVTKARFILGLPGEEKEVFFNEENYPFAFYHPISVRWAELNPEGVVNLDTIQYYLDDARIRSSYQCGLDLEGLRAKGVGPVVYKAELNYFDTMTFPNEYVIVTSYLRSEKNRLAFSHDMFSRSTKKLVVSSLVHGLFMDLKRKRPHQFTEAEMEKIFHTKTTPIF</sequence>
<dbReference type="AlphaFoldDB" id="A0A5F1ZWE2"/>
<dbReference type="SUPFAM" id="SSF54637">
    <property type="entry name" value="Thioesterase/thiol ester dehydrase-isomerase"/>
    <property type="match status" value="2"/>
</dbReference>
<reference evidence="2" key="1">
    <citation type="submission" date="2018-10" db="EMBL/GenBank/DDBJ databases">
        <authorList>
            <person name="Vincent A.T."/>
            <person name="Schiettekatte O."/>
            <person name="Bourhy P."/>
            <person name="Veyrier F.J."/>
            <person name="Picardeau M."/>
        </authorList>
    </citation>
    <scope>NUCLEOTIDE SEQUENCE</scope>
    <source>
        <strain evidence="2">201702690</strain>
    </source>
</reference>